<dbReference type="EMBL" id="QQSY01000003">
    <property type="protein sequence ID" value="RDI98008.1"/>
    <property type="molecule type" value="Genomic_DNA"/>
</dbReference>
<dbReference type="CDD" id="cd03801">
    <property type="entry name" value="GT4_PimA-like"/>
    <property type="match status" value="1"/>
</dbReference>
<evidence type="ECO:0000313" key="1">
    <source>
        <dbReference type="EMBL" id="RDI98008.1"/>
    </source>
</evidence>
<proteinExistence type="predicted"/>
<keyword evidence="2" id="KW-1185">Reference proteome</keyword>
<accession>A0A370K5V0</accession>
<dbReference type="PANTHER" id="PTHR12526">
    <property type="entry name" value="GLYCOSYLTRANSFERASE"/>
    <property type="match status" value="1"/>
</dbReference>
<evidence type="ECO:0000313" key="2">
    <source>
        <dbReference type="Proteomes" id="UP000254711"/>
    </source>
</evidence>
<dbReference type="Pfam" id="PF13692">
    <property type="entry name" value="Glyco_trans_1_4"/>
    <property type="match status" value="1"/>
</dbReference>
<dbReference type="Gene3D" id="3.40.50.2000">
    <property type="entry name" value="Glycogen Phosphorylase B"/>
    <property type="match status" value="2"/>
</dbReference>
<protein>
    <submittedName>
        <fullName evidence="1">Glycosyltransferase</fullName>
    </submittedName>
</protein>
<dbReference type="Proteomes" id="UP000254711">
    <property type="component" value="Unassembled WGS sequence"/>
</dbReference>
<dbReference type="GO" id="GO:0016740">
    <property type="term" value="F:transferase activity"/>
    <property type="evidence" value="ECO:0007669"/>
    <property type="project" value="UniProtKB-KW"/>
</dbReference>
<keyword evidence="1" id="KW-0808">Transferase</keyword>
<dbReference type="SUPFAM" id="SSF53756">
    <property type="entry name" value="UDP-Glycosyltransferase/glycogen phosphorylase"/>
    <property type="match status" value="1"/>
</dbReference>
<organism evidence="1 2">
    <name type="scientific">Dyella solisilvae</name>
    <dbReference type="NCBI Taxonomy" id="1920168"/>
    <lineage>
        <taxon>Bacteria</taxon>
        <taxon>Pseudomonadati</taxon>
        <taxon>Pseudomonadota</taxon>
        <taxon>Gammaproteobacteria</taxon>
        <taxon>Lysobacterales</taxon>
        <taxon>Rhodanobacteraceae</taxon>
        <taxon>Dyella</taxon>
    </lineage>
</organism>
<dbReference type="AlphaFoldDB" id="A0A370K5V0"/>
<comment type="caution">
    <text evidence="1">The sequence shown here is derived from an EMBL/GenBank/DDBJ whole genome shotgun (WGS) entry which is preliminary data.</text>
</comment>
<dbReference type="PANTHER" id="PTHR12526:SF637">
    <property type="entry name" value="GLYCOSYLTRANSFERASE EPSF-RELATED"/>
    <property type="match status" value="1"/>
</dbReference>
<dbReference type="RefSeq" id="WP_114825525.1">
    <property type="nucleotide sequence ID" value="NZ_QQSY01000003.1"/>
</dbReference>
<sequence>MHVAQVNFLPAPPDRAPVETLQRWPSLVDIAEAAASAGVRVSVIQLAAEEGQVERNGIAYYFVDPRKAKLPAGRVLADRLGAIRAEVMHVHGLGFAEQAHAVSQHLPRTPVLFQDHADRLPRWWQRPRWRRWLAVASGAAFTAPELAEPFTRAGMFAPTTRLFAIPESSSRFTCGSRARAWGESGLYGDPCIVAVGHLSTGKDPLTVLRGIAQAADQLPGLQLWWAFGSAPLLHEVQRCIDGDARLAARLHLLGHVAHPRVEALMRAADIFVSGSLHESCGYALLEALACGVTPLVTDIPAHRALAGDVGALWPSGDARALAGALLRLATSRPSRERVRAHFDAHLSLSSLGRRWAYVYGEVLDGQRVTP</sequence>
<name>A0A370K5V0_9GAMM</name>
<dbReference type="OrthoDB" id="9795746at2"/>
<reference evidence="1 2" key="1">
    <citation type="submission" date="2018-07" db="EMBL/GenBank/DDBJ databases">
        <title>Dyella solisilvae sp. nov., isolated from the pine and broad-leaved mixed forest soil.</title>
        <authorList>
            <person name="Gao Z."/>
            <person name="Qiu L."/>
        </authorList>
    </citation>
    <scope>NUCLEOTIDE SEQUENCE [LARGE SCALE GENOMIC DNA]</scope>
    <source>
        <strain evidence="1 2">DHG54</strain>
    </source>
</reference>
<gene>
    <name evidence="1" type="ORF">DVT68_13040</name>
</gene>